<evidence type="ECO:0000259" key="7">
    <source>
        <dbReference type="Pfam" id="PF07980"/>
    </source>
</evidence>
<dbReference type="STRING" id="686796.SAMN04488104_101913"/>
<dbReference type="GO" id="GO:0009279">
    <property type="term" value="C:cell outer membrane"/>
    <property type="evidence" value="ECO:0007669"/>
    <property type="project" value="UniProtKB-SubCell"/>
</dbReference>
<dbReference type="InterPro" id="IPR012944">
    <property type="entry name" value="SusD_RagB_dom"/>
</dbReference>
<dbReference type="InterPro" id="IPR011990">
    <property type="entry name" value="TPR-like_helical_dom_sf"/>
</dbReference>
<keyword evidence="5" id="KW-0998">Cell outer membrane</keyword>
<evidence type="ECO:0000256" key="5">
    <source>
        <dbReference type="ARBA" id="ARBA00023237"/>
    </source>
</evidence>
<dbReference type="InterPro" id="IPR033985">
    <property type="entry name" value="SusD-like_N"/>
</dbReference>
<feature type="signal peptide" evidence="6">
    <location>
        <begin position="1"/>
        <end position="20"/>
    </location>
</feature>
<feature type="chain" id="PRO_5011608695" evidence="6">
    <location>
        <begin position="21"/>
        <end position="495"/>
    </location>
</feature>
<dbReference type="OrthoDB" id="1100079at2"/>
<dbReference type="RefSeq" id="WP_087939587.1">
    <property type="nucleotide sequence ID" value="NZ_FNAC01000019.1"/>
</dbReference>
<dbReference type="AlphaFoldDB" id="A0A1G6SXU0"/>
<dbReference type="CDD" id="cd08977">
    <property type="entry name" value="SusD"/>
    <property type="match status" value="1"/>
</dbReference>
<evidence type="ECO:0000256" key="1">
    <source>
        <dbReference type="ARBA" id="ARBA00004442"/>
    </source>
</evidence>
<reference evidence="10" key="1">
    <citation type="submission" date="2016-10" db="EMBL/GenBank/DDBJ databases">
        <authorList>
            <person name="Varghese N."/>
            <person name="Submissions S."/>
        </authorList>
    </citation>
    <scope>NUCLEOTIDE SEQUENCE [LARGE SCALE GENOMIC DNA]</scope>
    <source>
        <strain evidence="10">DSM 23095</strain>
    </source>
</reference>
<feature type="domain" description="SusD-like N-terminal" evidence="8">
    <location>
        <begin position="99"/>
        <end position="234"/>
    </location>
</feature>
<accession>A0A1G6SXU0</accession>
<dbReference type="SUPFAM" id="SSF48452">
    <property type="entry name" value="TPR-like"/>
    <property type="match status" value="1"/>
</dbReference>
<evidence type="ECO:0000256" key="2">
    <source>
        <dbReference type="ARBA" id="ARBA00006275"/>
    </source>
</evidence>
<evidence type="ECO:0000256" key="4">
    <source>
        <dbReference type="ARBA" id="ARBA00023136"/>
    </source>
</evidence>
<dbReference type="Pfam" id="PF14322">
    <property type="entry name" value="SusD-like_3"/>
    <property type="match status" value="1"/>
</dbReference>
<comment type="subcellular location">
    <subcellularLocation>
        <location evidence="1">Cell outer membrane</location>
    </subcellularLocation>
</comment>
<evidence type="ECO:0000313" key="9">
    <source>
        <dbReference type="EMBL" id="SDD20885.1"/>
    </source>
</evidence>
<keyword evidence="3 6" id="KW-0732">Signal</keyword>
<protein>
    <submittedName>
        <fullName evidence="9">SusD family protein</fullName>
    </submittedName>
</protein>
<evidence type="ECO:0000256" key="6">
    <source>
        <dbReference type="SAM" id="SignalP"/>
    </source>
</evidence>
<organism evidence="9 10">
    <name type="scientific">Algoriphagus faecimaris</name>
    <dbReference type="NCBI Taxonomy" id="686796"/>
    <lineage>
        <taxon>Bacteria</taxon>
        <taxon>Pseudomonadati</taxon>
        <taxon>Bacteroidota</taxon>
        <taxon>Cytophagia</taxon>
        <taxon>Cytophagales</taxon>
        <taxon>Cyclobacteriaceae</taxon>
        <taxon>Algoriphagus</taxon>
    </lineage>
</organism>
<dbReference type="PROSITE" id="PS51257">
    <property type="entry name" value="PROKAR_LIPOPROTEIN"/>
    <property type="match status" value="1"/>
</dbReference>
<name>A0A1G6SXU0_9BACT</name>
<dbReference type="Proteomes" id="UP000199060">
    <property type="component" value="Unassembled WGS sequence"/>
</dbReference>
<proteinExistence type="inferred from homology"/>
<gene>
    <name evidence="9" type="ORF">SAMN04488104_101913</name>
</gene>
<evidence type="ECO:0000313" key="10">
    <source>
        <dbReference type="Proteomes" id="UP000199060"/>
    </source>
</evidence>
<comment type="similarity">
    <text evidence="2">Belongs to the SusD family.</text>
</comment>
<sequence length="495" mass="55113">MKKLLSKIFLLGAILSFGCAEDYLDTVPTDAVSETAVFTTTQNAMTALNGIHRSMFIRYDSQGQPGEGGVMIMRDVLGEDVVMTTTGNGWFVSISRWLNHINENSGDVRFVWRFYYKIIGNANMLIANIDNADGPQAEKDEIKGQALAYRAWAHFNLVQLFAERYNPGGSNGQLGVPIVLEPITEGGPRNTVEEVYTQVNTDLDAAIALLDESRNAKSHINVNVARGIKARVALTQGNYSQAATLAAQAREGFELMSSTQLYEGFNNVDNPEWMWGSRQIDDQQTFFASFFAYLSVNFSSTNIRSNPKAINSALYDMIPESDFRKGLWDPNASDPALRDPFIDEVTLSSFAKIDYMNRKFVAQANASSVGDVPYMRAAEMYLIEAEALARAGNDGQAAQALFNLVSQRDPEYTLSSNTGSDLIEEVMVQRRIELWGEGFRFYDLKRLNLPLDRTDANHVSTVINGKFEEPAGSNNWLFRIPISELNANENMVQNP</sequence>
<keyword evidence="4" id="KW-0472">Membrane</keyword>
<evidence type="ECO:0000256" key="3">
    <source>
        <dbReference type="ARBA" id="ARBA00022729"/>
    </source>
</evidence>
<feature type="domain" description="RagB/SusD" evidence="7">
    <location>
        <begin position="355"/>
        <end position="495"/>
    </location>
</feature>
<dbReference type="EMBL" id="FNAC01000019">
    <property type="protein sequence ID" value="SDD20885.1"/>
    <property type="molecule type" value="Genomic_DNA"/>
</dbReference>
<evidence type="ECO:0000259" key="8">
    <source>
        <dbReference type="Pfam" id="PF14322"/>
    </source>
</evidence>
<dbReference type="Pfam" id="PF07980">
    <property type="entry name" value="SusD_RagB"/>
    <property type="match status" value="1"/>
</dbReference>
<keyword evidence="10" id="KW-1185">Reference proteome</keyword>
<dbReference type="Gene3D" id="1.25.40.390">
    <property type="match status" value="1"/>
</dbReference>